<dbReference type="Gene3D" id="3.40.630.30">
    <property type="match status" value="1"/>
</dbReference>
<dbReference type="Pfam" id="PF13302">
    <property type="entry name" value="Acetyltransf_3"/>
    <property type="match status" value="1"/>
</dbReference>
<dbReference type="Proteomes" id="UP000823921">
    <property type="component" value="Unassembled WGS sequence"/>
</dbReference>
<dbReference type="EC" id="2.3.1.-" evidence="6"/>
<feature type="domain" description="N-acetyltransferase" evidence="5">
    <location>
        <begin position="14"/>
        <end position="182"/>
    </location>
</feature>
<evidence type="ECO:0000259" key="5">
    <source>
        <dbReference type="PROSITE" id="PS51186"/>
    </source>
</evidence>
<evidence type="ECO:0000256" key="3">
    <source>
        <dbReference type="ARBA" id="ARBA00038502"/>
    </source>
</evidence>
<accession>A0A9D2MPR7</accession>
<feature type="chain" id="PRO_5038452179" evidence="4">
    <location>
        <begin position="22"/>
        <end position="186"/>
    </location>
</feature>
<dbReference type="PANTHER" id="PTHR43792">
    <property type="entry name" value="GNAT FAMILY, PUTATIVE (AFU_ORTHOLOGUE AFUA_3G00765)-RELATED-RELATED"/>
    <property type="match status" value="1"/>
</dbReference>
<dbReference type="EMBL" id="DWXO01000100">
    <property type="protein sequence ID" value="HJB81434.1"/>
    <property type="molecule type" value="Genomic_DNA"/>
</dbReference>
<comment type="caution">
    <text evidence="6">The sequence shown here is derived from an EMBL/GenBank/DDBJ whole genome shotgun (WGS) entry which is preliminary data.</text>
</comment>
<dbReference type="InterPro" id="IPR051531">
    <property type="entry name" value="N-acetyltransferase"/>
</dbReference>
<evidence type="ECO:0000256" key="1">
    <source>
        <dbReference type="ARBA" id="ARBA00022679"/>
    </source>
</evidence>
<keyword evidence="1 6" id="KW-0808">Transferase</keyword>
<keyword evidence="2 6" id="KW-0012">Acyltransferase</keyword>
<organism evidence="6 7">
    <name type="scientific">Candidatus Flavonifractor intestinigallinarum</name>
    <dbReference type="NCBI Taxonomy" id="2838586"/>
    <lineage>
        <taxon>Bacteria</taxon>
        <taxon>Bacillati</taxon>
        <taxon>Bacillota</taxon>
        <taxon>Clostridia</taxon>
        <taxon>Eubacteriales</taxon>
        <taxon>Oscillospiraceae</taxon>
        <taxon>Flavonifractor</taxon>
    </lineage>
</organism>
<reference evidence="6" key="2">
    <citation type="submission" date="2021-04" db="EMBL/GenBank/DDBJ databases">
        <authorList>
            <person name="Gilroy R."/>
        </authorList>
    </citation>
    <scope>NUCLEOTIDE SEQUENCE</scope>
    <source>
        <strain evidence="6">CHK192-8294</strain>
    </source>
</reference>
<dbReference type="InterPro" id="IPR000182">
    <property type="entry name" value="GNAT_dom"/>
</dbReference>
<evidence type="ECO:0000256" key="4">
    <source>
        <dbReference type="SAM" id="SignalP"/>
    </source>
</evidence>
<evidence type="ECO:0000313" key="7">
    <source>
        <dbReference type="Proteomes" id="UP000823921"/>
    </source>
</evidence>
<protein>
    <submittedName>
        <fullName evidence="6">GNAT family N-acetyltransferase</fullName>
        <ecNumber evidence="6">2.3.1.-</ecNumber>
    </submittedName>
</protein>
<dbReference type="GO" id="GO:0005737">
    <property type="term" value="C:cytoplasm"/>
    <property type="evidence" value="ECO:0007669"/>
    <property type="project" value="TreeGrafter"/>
</dbReference>
<dbReference type="InterPro" id="IPR016181">
    <property type="entry name" value="Acyl_CoA_acyltransferase"/>
</dbReference>
<dbReference type="PROSITE" id="PS51186">
    <property type="entry name" value="GNAT"/>
    <property type="match status" value="1"/>
</dbReference>
<dbReference type="SUPFAM" id="SSF55729">
    <property type="entry name" value="Acyl-CoA N-acyltransferases (Nat)"/>
    <property type="match status" value="1"/>
</dbReference>
<comment type="similarity">
    <text evidence="3">Belongs to the acetyltransferase family. RimJ subfamily.</text>
</comment>
<evidence type="ECO:0000256" key="2">
    <source>
        <dbReference type="ARBA" id="ARBA00023315"/>
    </source>
</evidence>
<dbReference type="GO" id="GO:0008999">
    <property type="term" value="F:protein-N-terminal-alanine acetyltransferase activity"/>
    <property type="evidence" value="ECO:0007669"/>
    <property type="project" value="TreeGrafter"/>
</dbReference>
<gene>
    <name evidence="6" type="ORF">H9712_10655</name>
</gene>
<evidence type="ECO:0000313" key="6">
    <source>
        <dbReference type="EMBL" id="HJB81434.1"/>
    </source>
</evidence>
<reference evidence="6" key="1">
    <citation type="journal article" date="2021" name="PeerJ">
        <title>Extensive microbial diversity within the chicken gut microbiome revealed by metagenomics and culture.</title>
        <authorList>
            <person name="Gilroy R."/>
            <person name="Ravi A."/>
            <person name="Getino M."/>
            <person name="Pursley I."/>
            <person name="Horton D.L."/>
            <person name="Alikhan N.F."/>
            <person name="Baker D."/>
            <person name="Gharbi K."/>
            <person name="Hall N."/>
            <person name="Watson M."/>
            <person name="Adriaenssens E.M."/>
            <person name="Foster-Nyarko E."/>
            <person name="Jarju S."/>
            <person name="Secka A."/>
            <person name="Antonio M."/>
            <person name="Oren A."/>
            <person name="Chaudhuri R.R."/>
            <person name="La Ragione R."/>
            <person name="Hildebrand F."/>
            <person name="Pallen M.J."/>
        </authorList>
    </citation>
    <scope>NUCLEOTIDE SEQUENCE</scope>
    <source>
        <strain evidence="6">CHK192-8294</strain>
    </source>
</reference>
<dbReference type="AlphaFoldDB" id="A0A9D2MPR7"/>
<keyword evidence="4" id="KW-0732">Signal</keyword>
<sequence length="186" mass="21278">MRRFVFRSPRLGFLACDPALAAPAAAFYRRNREAFAPFDPIQPEEFFTPEGQEERLTWDLEQAEAGRSFRFLLVQPRHPGKIIGLTGLNEIIGGALHSCFISYKLDHTLWGQGYGAEAIAALTEWGFRNLGLHRVEANIMPRNLPSRRAAAKADFEEEGLARRYLKINGVWEDHIHMVRRNDEEDL</sequence>
<name>A0A9D2MPR7_9FIRM</name>
<feature type="signal peptide" evidence="4">
    <location>
        <begin position="1"/>
        <end position="21"/>
    </location>
</feature>
<proteinExistence type="inferred from homology"/>
<dbReference type="PANTHER" id="PTHR43792:SF8">
    <property type="entry name" value="[RIBOSOMAL PROTEIN US5]-ALANINE N-ACETYLTRANSFERASE"/>
    <property type="match status" value="1"/>
</dbReference>